<evidence type="ECO:0000313" key="1">
    <source>
        <dbReference type="EMBL" id="TGE35107.1"/>
    </source>
</evidence>
<dbReference type="Proteomes" id="UP000298460">
    <property type="component" value="Unassembled WGS sequence"/>
</dbReference>
<dbReference type="Pfam" id="PF22263">
    <property type="entry name" value="DUF6951"/>
    <property type="match status" value="1"/>
</dbReference>
<evidence type="ECO:0000313" key="2">
    <source>
        <dbReference type="Proteomes" id="UP000298460"/>
    </source>
</evidence>
<accession>A0A4Z0QZD1</accession>
<dbReference type="AlphaFoldDB" id="A0A4Z0QZD1"/>
<dbReference type="EMBL" id="SPQQ01000019">
    <property type="protein sequence ID" value="TGE35107.1"/>
    <property type="molecule type" value="Genomic_DNA"/>
</dbReference>
<protein>
    <submittedName>
        <fullName evidence="1">Uncharacterized protein</fullName>
    </submittedName>
</protein>
<keyword evidence="2" id="KW-1185">Reference proteome</keyword>
<dbReference type="InterPro" id="IPR054227">
    <property type="entry name" value="DUF6951"/>
</dbReference>
<sequence length="124" mass="13392">MATGIIYAGVCGFTINVKAVIDDTLATSRRSKMIKLEITSDCPNYQKIAEELTEVDAYKEIMHKLHTGKVYEVFSKYSPHPSCPGVSGILKTLEVTAGLALPQTASISVTKDNASIDEVGKIQS</sequence>
<proteinExistence type="predicted"/>
<dbReference type="OrthoDB" id="1807880at2"/>
<comment type="caution">
    <text evidence="1">The sequence shown here is derived from an EMBL/GenBank/DDBJ whole genome shotgun (WGS) entry which is preliminary data.</text>
</comment>
<reference evidence="1 2" key="1">
    <citation type="submission" date="2019-03" db="EMBL/GenBank/DDBJ databases">
        <title>Draft Genome Sequence of Desulfosporosinus fructosivorans Strain 63.6F, Isolated from Marine Sediment in the Baltic Sea.</title>
        <authorList>
            <person name="Hausmann B."/>
            <person name="Vandieken V."/>
            <person name="Pjevac P."/>
            <person name="Schreck K."/>
            <person name="Herbold C.W."/>
            <person name="Loy A."/>
        </authorList>
    </citation>
    <scope>NUCLEOTIDE SEQUENCE [LARGE SCALE GENOMIC DNA]</scope>
    <source>
        <strain evidence="1 2">63.6F</strain>
    </source>
</reference>
<organism evidence="1 2">
    <name type="scientific">Desulfosporosinus fructosivorans</name>
    <dbReference type="NCBI Taxonomy" id="2018669"/>
    <lineage>
        <taxon>Bacteria</taxon>
        <taxon>Bacillati</taxon>
        <taxon>Bacillota</taxon>
        <taxon>Clostridia</taxon>
        <taxon>Eubacteriales</taxon>
        <taxon>Desulfitobacteriaceae</taxon>
        <taxon>Desulfosporosinus</taxon>
    </lineage>
</organism>
<name>A0A4Z0QZD1_9FIRM</name>
<gene>
    <name evidence="1" type="ORF">E4K67_26800</name>
</gene>
<dbReference type="RefSeq" id="WP_135552402.1">
    <property type="nucleotide sequence ID" value="NZ_SPQQ01000019.1"/>
</dbReference>